<evidence type="ECO:0000313" key="1">
    <source>
        <dbReference type="EMBL" id="PWE00384.1"/>
    </source>
</evidence>
<gene>
    <name evidence="1" type="ORF">DDZ16_05450</name>
</gene>
<organism evidence="1 2">
    <name type="scientific">Marinilabilia rubra</name>
    <dbReference type="NCBI Taxonomy" id="2162893"/>
    <lineage>
        <taxon>Bacteria</taxon>
        <taxon>Pseudomonadati</taxon>
        <taxon>Bacteroidota</taxon>
        <taxon>Bacteroidia</taxon>
        <taxon>Marinilabiliales</taxon>
        <taxon>Marinilabiliaceae</taxon>
        <taxon>Marinilabilia</taxon>
    </lineage>
</organism>
<protein>
    <submittedName>
        <fullName evidence="1">Uncharacterized protein</fullName>
    </submittedName>
</protein>
<accession>A0A2U2BBD3</accession>
<sequence length="79" mass="8962">MSGKQIRRDPGTELLRIRYDGEGSILKSGECSENVINGALILMIALSWRDFELLVLSLLKFRGRKKGAFDVLNQSPRQR</sequence>
<comment type="caution">
    <text evidence="1">The sequence shown here is derived from an EMBL/GenBank/DDBJ whole genome shotgun (WGS) entry which is preliminary data.</text>
</comment>
<keyword evidence="2" id="KW-1185">Reference proteome</keyword>
<dbReference type="EMBL" id="QEWP01000003">
    <property type="protein sequence ID" value="PWE00384.1"/>
    <property type="molecule type" value="Genomic_DNA"/>
</dbReference>
<proteinExistence type="predicted"/>
<reference evidence="1 2" key="1">
    <citation type="submission" date="2018-05" db="EMBL/GenBank/DDBJ databases">
        <title>Marinilabilia rubrum sp. nov., isolated from saltern sediment.</title>
        <authorList>
            <person name="Zhang R."/>
        </authorList>
    </citation>
    <scope>NUCLEOTIDE SEQUENCE [LARGE SCALE GENOMIC DNA]</scope>
    <source>
        <strain evidence="1 2">WTE16</strain>
    </source>
</reference>
<evidence type="ECO:0000313" key="2">
    <source>
        <dbReference type="Proteomes" id="UP000244956"/>
    </source>
</evidence>
<dbReference type="AlphaFoldDB" id="A0A2U2BBD3"/>
<name>A0A2U2BBD3_9BACT</name>
<dbReference type="Proteomes" id="UP000244956">
    <property type="component" value="Unassembled WGS sequence"/>
</dbReference>